<dbReference type="SUPFAM" id="SSF47413">
    <property type="entry name" value="lambda repressor-like DNA-binding domains"/>
    <property type="match status" value="1"/>
</dbReference>
<protein>
    <submittedName>
        <fullName evidence="2">Helix-turn-helix transcriptional regulator</fullName>
    </submittedName>
</protein>
<evidence type="ECO:0000313" key="3">
    <source>
        <dbReference type="Proteomes" id="UP001595891"/>
    </source>
</evidence>
<organism evidence="2 3">
    <name type="scientific">Sphaerisporangium corydalis</name>
    <dbReference type="NCBI Taxonomy" id="1441875"/>
    <lineage>
        <taxon>Bacteria</taxon>
        <taxon>Bacillati</taxon>
        <taxon>Actinomycetota</taxon>
        <taxon>Actinomycetes</taxon>
        <taxon>Streptosporangiales</taxon>
        <taxon>Streptosporangiaceae</taxon>
        <taxon>Sphaerisporangium</taxon>
    </lineage>
</organism>
<dbReference type="Proteomes" id="UP001595891">
    <property type="component" value="Unassembled WGS sequence"/>
</dbReference>
<feature type="domain" description="HTH cro/C1-type" evidence="1">
    <location>
        <begin position="36"/>
        <end position="92"/>
    </location>
</feature>
<dbReference type="Pfam" id="PF13560">
    <property type="entry name" value="HTH_31"/>
    <property type="match status" value="1"/>
</dbReference>
<gene>
    <name evidence="2" type="ORF">ACFO8L_20620</name>
</gene>
<name>A0ABV9EHT1_9ACTN</name>
<dbReference type="RefSeq" id="WP_262843387.1">
    <property type="nucleotide sequence ID" value="NZ_JANZYP010000017.1"/>
</dbReference>
<dbReference type="CDD" id="cd00093">
    <property type="entry name" value="HTH_XRE"/>
    <property type="match status" value="1"/>
</dbReference>
<evidence type="ECO:0000313" key="2">
    <source>
        <dbReference type="EMBL" id="MFC4588505.1"/>
    </source>
</evidence>
<dbReference type="PROSITE" id="PS50943">
    <property type="entry name" value="HTH_CROC1"/>
    <property type="match status" value="1"/>
</dbReference>
<dbReference type="InterPro" id="IPR001387">
    <property type="entry name" value="Cro/C1-type_HTH"/>
</dbReference>
<accession>A0ABV9EHT1</accession>
<evidence type="ECO:0000259" key="1">
    <source>
        <dbReference type="PROSITE" id="PS50943"/>
    </source>
</evidence>
<dbReference type="SMART" id="SM00530">
    <property type="entry name" value="HTH_XRE"/>
    <property type="match status" value="1"/>
</dbReference>
<dbReference type="InterPro" id="IPR043917">
    <property type="entry name" value="DUF5753"/>
</dbReference>
<reference evidence="3" key="1">
    <citation type="journal article" date="2019" name="Int. J. Syst. Evol. Microbiol.">
        <title>The Global Catalogue of Microorganisms (GCM) 10K type strain sequencing project: providing services to taxonomists for standard genome sequencing and annotation.</title>
        <authorList>
            <consortium name="The Broad Institute Genomics Platform"/>
            <consortium name="The Broad Institute Genome Sequencing Center for Infectious Disease"/>
            <person name="Wu L."/>
            <person name="Ma J."/>
        </authorList>
    </citation>
    <scope>NUCLEOTIDE SEQUENCE [LARGE SCALE GENOMIC DNA]</scope>
    <source>
        <strain evidence="3">CCUG 49560</strain>
    </source>
</reference>
<dbReference type="InterPro" id="IPR010982">
    <property type="entry name" value="Lambda_DNA-bd_dom_sf"/>
</dbReference>
<keyword evidence="3" id="KW-1185">Reference proteome</keyword>
<dbReference type="Gene3D" id="1.10.260.40">
    <property type="entry name" value="lambda repressor-like DNA-binding domains"/>
    <property type="match status" value="1"/>
</dbReference>
<dbReference type="EMBL" id="JBHSFN010000012">
    <property type="protein sequence ID" value="MFC4588505.1"/>
    <property type="molecule type" value="Genomic_DNA"/>
</dbReference>
<dbReference type="Pfam" id="PF19054">
    <property type="entry name" value="DUF5753"/>
    <property type="match status" value="1"/>
</dbReference>
<sequence>MVRQPKFTFWDGRWALSISSEIDPHESPRALFAYELRRYRAAAKLTQRELAKRMGYSDAMVGMVESLKRPPSERFAQLCDEILGLDGTMERLYIATTWKRAPDHFRPWLEEEEEATALRSWGHALVPGLLQTEAYAREIFSAAPGTTPEEVDERVAGRMRRRAVLYGSTPPLIAALIDEAVVRRPIADAEVMKGQLSYLIEVAQHPAVIIQVVPYSARAIVGLLGGFLIAERKGVPYAAYVEAQPHGHTIDDRDALSKLVRLYDVIRAEALSSKQSLKLIQQEVVNQSGS</sequence>
<comment type="caution">
    <text evidence="2">The sequence shown here is derived from an EMBL/GenBank/DDBJ whole genome shotgun (WGS) entry which is preliminary data.</text>
</comment>
<proteinExistence type="predicted"/>